<dbReference type="GeneID" id="110985485"/>
<dbReference type="PANTHER" id="PTHR13467">
    <property type="entry name" value="CUE DOMAIN CONTAINING PROTEIN 1"/>
    <property type="match status" value="1"/>
</dbReference>
<evidence type="ECO:0000259" key="2">
    <source>
        <dbReference type="PROSITE" id="PS51140"/>
    </source>
</evidence>
<feature type="region of interest" description="Disordered" evidence="1">
    <location>
        <begin position="333"/>
        <end position="378"/>
    </location>
</feature>
<accession>A0A8B7Z984</accession>
<evidence type="ECO:0000313" key="6">
    <source>
        <dbReference type="RefSeq" id="XP_022102228.1"/>
    </source>
</evidence>
<dbReference type="InterPro" id="IPR003892">
    <property type="entry name" value="CUE"/>
</dbReference>
<proteinExistence type="predicted"/>
<dbReference type="RefSeq" id="XP_022102228.1">
    <property type="nucleotide sequence ID" value="XM_022246536.1"/>
</dbReference>
<feature type="compositionally biased region" description="Basic residues" evidence="1">
    <location>
        <begin position="14"/>
        <end position="24"/>
    </location>
</feature>
<dbReference type="AlphaFoldDB" id="A0A8B7Z984"/>
<sequence>MATAPDMQHPPSGKSKKSKKKRSHSVPTDQMMANNAGMGGAVGGTPPPAPPTRQLEFNQAMADFKVMFPSMDRAVIETVLRANNGAVDATIDQLLTLTADMPEVPQRPPEPQLPKYSDTMNNSFSNPPVGMIPITPVSGVNPMMSTMHGDQPPPYSPPSPNSPFSQDIRNRQLPPTPQQRGPAPTPPQSTSSPMPLASQPPPTTVTPRQAEPREPTRVPPTLPTYTAPRRVHPRWNPPLLGELPSDFLRVVSTSNRQRSRSQPMISMNLQERMARNAQQQSSADANDVEMQQMLEDERFALTLQNEEFLRELQHNPEFIAALDRDYTQALAASTTPGAVQAPTPQPSVQSTPVPPQQSATGPLPPGGGASAAGGGTSADDVEFRNKLAHMGKTTRFKFAQMAKKFNYRKRRSTSRPQIEGAPASSMMNLLDDYDESGDSALLGTRPTVEENVYSDTQKHKGQKKSHRELEEPIIFYQEDNEFALHSET</sequence>
<dbReference type="KEGG" id="aplc:110985485"/>
<reference evidence="4 5" key="1">
    <citation type="submission" date="2025-04" db="UniProtKB">
        <authorList>
            <consortium name="RefSeq"/>
        </authorList>
    </citation>
    <scope>IDENTIFICATION</scope>
</reference>
<evidence type="ECO:0000313" key="4">
    <source>
        <dbReference type="RefSeq" id="XP_022102226.1"/>
    </source>
</evidence>
<dbReference type="GO" id="GO:0043130">
    <property type="term" value="F:ubiquitin binding"/>
    <property type="evidence" value="ECO:0007669"/>
    <property type="project" value="InterPro"/>
</dbReference>
<dbReference type="Gene3D" id="1.10.8.10">
    <property type="entry name" value="DNA helicase RuvA subunit, C-terminal domain"/>
    <property type="match status" value="1"/>
</dbReference>
<organism evidence="3 6">
    <name type="scientific">Acanthaster planci</name>
    <name type="common">Crown-of-thorns starfish</name>
    <dbReference type="NCBI Taxonomy" id="133434"/>
    <lineage>
        <taxon>Eukaryota</taxon>
        <taxon>Metazoa</taxon>
        <taxon>Echinodermata</taxon>
        <taxon>Eleutherozoa</taxon>
        <taxon>Asterozoa</taxon>
        <taxon>Asteroidea</taxon>
        <taxon>Valvatacea</taxon>
        <taxon>Valvatida</taxon>
        <taxon>Acanthasteridae</taxon>
        <taxon>Acanthaster</taxon>
    </lineage>
</organism>
<dbReference type="SMART" id="SM00546">
    <property type="entry name" value="CUE"/>
    <property type="match status" value="1"/>
</dbReference>
<feature type="region of interest" description="Disordered" evidence="1">
    <location>
        <begin position="1"/>
        <end position="51"/>
    </location>
</feature>
<dbReference type="Proteomes" id="UP000694845">
    <property type="component" value="Unplaced"/>
</dbReference>
<feature type="compositionally biased region" description="Low complexity" evidence="1">
    <location>
        <begin position="338"/>
        <end position="361"/>
    </location>
</feature>
<protein>
    <submittedName>
        <fullName evidence="4 5">CUE domain-containing protein 1-like isoform X1</fullName>
    </submittedName>
</protein>
<dbReference type="RefSeq" id="XP_022102227.1">
    <property type="nucleotide sequence ID" value="XM_022246535.1"/>
</dbReference>
<dbReference type="OrthoDB" id="5794653at2759"/>
<feature type="region of interest" description="Disordered" evidence="1">
    <location>
        <begin position="428"/>
        <end position="469"/>
    </location>
</feature>
<dbReference type="SUPFAM" id="SSF46934">
    <property type="entry name" value="UBA-like"/>
    <property type="match status" value="1"/>
</dbReference>
<gene>
    <name evidence="4 5 6 7" type="primary">LOC110985485</name>
</gene>
<evidence type="ECO:0000313" key="3">
    <source>
        <dbReference type="Proteomes" id="UP000694845"/>
    </source>
</evidence>
<dbReference type="RefSeq" id="XP_022102229.1">
    <property type="nucleotide sequence ID" value="XM_022246537.1"/>
</dbReference>
<dbReference type="PANTHER" id="PTHR13467:SF3">
    <property type="entry name" value="CUE DOMAIN-CONTAINING PROTEIN 1"/>
    <property type="match status" value="1"/>
</dbReference>
<feature type="compositionally biased region" description="Pro residues" evidence="1">
    <location>
        <begin position="151"/>
        <end position="161"/>
    </location>
</feature>
<feature type="compositionally biased region" description="Gly residues" evidence="1">
    <location>
        <begin position="366"/>
        <end position="376"/>
    </location>
</feature>
<name>A0A8B7Z984_ACAPL</name>
<dbReference type="InterPro" id="IPR040192">
    <property type="entry name" value="CUEDC1"/>
</dbReference>
<dbReference type="PROSITE" id="PS51140">
    <property type="entry name" value="CUE"/>
    <property type="match status" value="1"/>
</dbReference>
<feature type="domain" description="CUE" evidence="2">
    <location>
        <begin position="56"/>
        <end position="99"/>
    </location>
</feature>
<evidence type="ECO:0000313" key="7">
    <source>
        <dbReference type="RefSeq" id="XP_022102229.1"/>
    </source>
</evidence>
<dbReference type="InterPro" id="IPR040195">
    <property type="entry name" value="CUE_CUED1"/>
</dbReference>
<dbReference type="CDD" id="cd14366">
    <property type="entry name" value="CUE_CUED1"/>
    <property type="match status" value="1"/>
</dbReference>
<dbReference type="Pfam" id="PF02845">
    <property type="entry name" value="CUE"/>
    <property type="match status" value="1"/>
</dbReference>
<dbReference type="RefSeq" id="XP_022102226.1">
    <property type="nucleotide sequence ID" value="XM_022246534.1"/>
</dbReference>
<feature type="region of interest" description="Disordered" evidence="1">
    <location>
        <begin position="136"/>
        <end position="237"/>
    </location>
</feature>
<evidence type="ECO:0000256" key="1">
    <source>
        <dbReference type="SAM" id="MobiDB-lite"/>
    </source>
</evidence>
<keyword evidence="3" id="KW-1185">Reference proteome</keyword>
<evidence type="ECO:0000313" key="5">
    <source>
        <dbReference type="RefSeq" id="XP_022102227.1"/>
    </source>
</evidence>
<dbReference type="InterPro" id="IPR009060">
    <property type="entry name" value="UBA-like_sf"/>
</dbReference>